<dbReference type="EMBL" id="CP038231">
    <property type="protein sequence ID" value="QDH14141.1"/>
    <property type="molecule type" value="Genomic_DNA"/>
</dbReference>
<accession>A0A4Y6UCM5</accession>
<organism evidence="2 3">
    <name type="scientific">Formicincola oecophyllae</name>
    <dbReference type="NCBI Taxonomy" id="2558361"/>
    <lineage>
        <taxon>Bacteria</taxon>
        <taxon>Pseudomonadati</taxon>
        <taxon>Pseudomonadota</taxon>
        <taxon>Alphaproteobacteria</taxon>
        <taxon>Acetobacterales</taxon>
        <taxon>Acetobacteraceae</taxon>
        <taxon>Formicincola</taxon>
    </lineage>
</organism>
<evidence type="ECO:0000256" key="1">
    <source>
        <dbReference type="SAM" id="MobiDB-lite"/>
    </source>
</evidence>
<dbReference type="RefSeq" id="WP_141443845.1">
    <property type="nucleotide sequence ID" value="NZ_CP038231.1"/>
</dbReference>
<reference evidence="2 3" key="1">
    <citation type="submission" date="2019-03" db="EMBL/GenBank/DDBJ databases">
        <title>The complete genome sequence of Swingsia_sp. F3b2 LMG30590(T).</title>
        <authorList>
            <person name="Chua K.-O."/>
            <person name="Chan K.-G."/>
            <person name="See-Too W.-S."/>
        </authorList>
    </citation>
    <scope>NUCLEOTIDE SEQUENCE [LARGE SCALE GENOMIC DNA]</scope>
    <source>
        <strain evidence="2 3">F3b2</strain>
    </source>
</reference>
<evidence type="ECO:0000313" key="2">
    <source>
        <dbReference type="EMBL" id="QDH14141.1"/>
    </source>
</evidence>
<keyword evidence="3" id="KW-1185">Reference proteome</keyword>
<dbReference type="AlphaFoldDB" id="A0A4Y6UCM5"/>
<proteinExistence type="predicted"/>
<protein>
    <submittedName>
        <fullName evidence="2">Uncharacterized protein</fullName>
    </submittedName>
</protein>
<dbReference type="KEGG" id="swf:E3E12_08015"/>
<name>A0A4Y6UCM5_9PROT</name>
<dbReference type="Proteomes" id="UP000318709">
    <property type="component" value="Chromosome"/>
</dbReference>
<feature type="region of interest" description="Disordered" evidence="1">
    <location>
        <begin position="83"/>
        <end position="104"/>
    </location>
</feature>
<gene>
    <name evidence="2" type="ORF">E3E12_08015</name>
</gene>
<evidence type="ECO:0000313" key="3">
    <source>
        <dbReference type="Proteomes" id="UP000318709"/>
    </source>
</evidence>
<sequence length="110" mass="12556">MSNPQNNTQSSVTLYTNVQWKGAGRYINFRCPQSGWQVVGYVLQACTFEKEEDVYDFEGSAWVPDFDGHYHYEDVFPGPYPDGSHSPHYDPTTGTWPKGYDPHNPWAMAS</sequence>